<evidence type="ECO:0000259" key="5">
    <source>
        <dbReference type="Pfam" id="PF09375"/>
    </source>
</evidence>
<dbReference type="InterPro" id="IPR053377">
    <property type="entry name" value="Iron_uptake_EfeM/EfeO"/>
</dbReference>
<dbReference type="GO" id="GO:0030313">
    <property type="term" value="C:cell envelope"/>
    <property type="evidence" value="ECO:0007669"/>
    <property type="project" value="UniProtKB-SubCell"/>
</dbReference>
<dbReference type="NCBIfam" id="NF041757">
    <property type="entry name" value="EfeO"/>
    <property type="match status" value="1"/>
</dbReference>
<dbReference type="Gene3D" id="1.20.1420.20">
    <property type="entry name" value="M75 peptidase, HXXE motif"/>
    <property type="match status" value="1"/>
</dbReference>
<protein>
    <submittedName>
        <fullName evidence="6">Iron uptake system component EfeO</fullName>
    </submittedName>
</protein>
<dbReference type="InterPro" id="IPR018976">
    <property type="entry name" value="Imelysin-like"/>
</dbReference>
<organism evidence="6 7">
    <name type="scientific">Oryzihumus leptocrescens</name>
    <dbReference type="NCBI Taxonomy" id="297536"/>
    <lineage>
        <taxon>Bacteria</taxon>
        <taxon>Bacillati</taxon>
        <taxon>Actinomycetota</taxon>
        <taxon>Actinomycetes</taxon>
        <taxon>Micrococcales</taxon>
        <taxon>Intrasporangiaceae</taxon>
        <taxon>Oryzihumus</taxon>
    </lineage>
</organism>
<dbReference type="PROSITE" id="PS51257">
    <property type="entry name" value="PROKAR_LIPOPROTEIN"/>
    <property type="match status" value="1"/>
</dbReference>
<keyword evidence="7" id="KW-1185">Reference proteome</keyword>
<feature type="chain" id="PRO_5039451756" evidence="4">
    <location>
        <begin position="18"/>
        <end position="377"/>
    </location>
</feature>
<keyword evidence="3 4" id="KW-0732">Signal</keyword>
<evidence type="ECO:0000256" key="3">
    <source>
        <dbReference type="ARBA" id="ARBA00022729"/>
    </source>
</evidence>
<evidence type="ECO:0000256" key="1">
    <source>
        <dbReference type="ARBA" id="ARBA00004196"/>
    </source>
</evidence>
<proteinExistence type="inferred from homology"/>
<dbReference type="EMBL" id="VFOQ01000001">
    <property type="protein sequence ID" value="TQL59298.1"/>
    <property type="molecule type" value="Genomic_DNA"/>
</dbReference>
<gene>
    <name evidence="6" type="ORF">FB474_0649</name>
</gene>
<evidence type="ECO:0000256" key="2">
    <source>
        <dbReference type="ARBA" id="ARBA00005989"/>
    </source>
</evidence>
<evidence type="ECO:0000256" key="4">
    <source>
        <dbReference type="SAM" id="SignalP"/>
    </source>
</evidence>
<feature type="domain" description="Imelysin-like" evidence="5">
    <location>
        <begin position="142"/>
        <end position="372"/>
    </location>
</feature>
<evidence type="ECO:0000313" key="7">
    <source>
        <dbReference type="Proteomes" id="UP000319514"/>
    </source>
</evidence>
<name>A0A542ZG28_9MICO</name>
<reference evidence="6 7" key="1">
    <citation type="submission" date="2019-06" db="EMBL/GenBank/DDBJ databases">
        <title>Sequencing the genomes of 1000 actinobacteria strains.</title>
        <authorList>
            <person name="Klenk H.-P."/>
        </authorList>
    </citation>
    <scope>NUCLEOTIDE SEQUENCE [LARGE SCALE GENOMIC DNA]</scope>
    <source>
        <strain evidence="6 7">DSM 18082</strain>
    </source>
</reference>
<dbReference type="InterPro" id="IPR050894">
    <property type="entry name" value="EfeM/EfeO_iron_uptake"/>
</dbReference>
<dbReference type="PANTHER" id="PTHR39192">
    <property type="entry name" value="IRON UPTAKE SYSTEM COMPONENT EFEO"/>
    <property type="match status" value="1"/>
</dbReference>
<accession>A0A542ZG28</accession>
<sequence length="377" mass="39273">MIPRVCVAVVLPALAVAACGTGSDRPSADETGSATPAVVVTSSARACTADVDSVPAGARVVRIHNSGDKVTELYILRADGTKVAERESIEPGASEDMTVELTEGAHTLQCLPGKNGTTVAGALTVTAAQAGGSARDGRLAAAVPAYRAYVAQQAGASLAQARALRAAIAAGDVAKARELYWTSRVGWESMEPVAEAFGDVDPKVDLREADLEAGQTWTGWHVIEKQLWTKGSTAGLTPVATQLVTDLSDLVARIHRAGITPTSMANGAKELLDEVATGKVTGEEEAFSHTDLVDFAANVAGAKQAWTLLKPVVVQRKLELATSLDQRFAAVEELLAKYRRGAGYVSYDTVTQAQRSELSRAVDGLAEPLSQLAAAVA</sequence>
<feature type="signal peptide" evidence="4">
    <location>
        <begin position="1"/>
        <end position="17"/>
    </location>
</feature>
<dbReference type="InterPro" id="IPR034981">
    <property type="entry name" value="Imelysin-like_EfeO/Algp7"/>
</dbReference>
<comment type="subcellular location">
    <subcellularLocation>
        <location evidence="1">Cell envelope</location>
    </subcellularLocation>
</comment>
<comment type="caution">
    <text evidence="6">The sequence shown here is derived from an EMBL/GenBank/DDBJ whole genome shotgun (WGS) entry which is preliminary data.</text>
</comment>
<evidence type="ECO:0000313" key="6">
    <source>
        <dbReference type="EMBL" id="TQL59298.1"/>
    </source>
</evidence>
<dbReference type="PANTHER" id="PTHR39192:SF1">
    <property type="entry name" value="IRON UPTAKE SYSTEM COMPONENT EFEO"/>
    <property type="match status" value="1"/>
</dbReference>
<comment type="similarity">
    <text evidence="2">Belongs to the EfeM/EfeO family.</text>
</comment>
<dbReference type="InterPro" id="IPR038352">
    <property type="entry name" value="Imelysin_sf"/>
</dbReference>
<dbReference type="Proteomes" id="UP000319514">
    <property type="component" value="Unassembled WGS sequence"/>
</dbReference>
<dbReference type="AlphaFoldDB" id="A0A542ZG28"/>
<dbReference type="Pfam" id="PF09375">
    <property type="entry name" value="Peptidase_M75"/>
    <property type="match status" value="1"/>
</dbReference>
<dbReference type="CDD" id="cd14656">
    <property type="entry name" value="Imelysin-like_EfeO"/>
    <property type="match status" value="1"/>
</dbReference>